<feature type="signal peptide" evidence="3">
    <location>
        <begin position="1"/>
        <end position="22"/>
    </location>
</feature>
<gene>
    <name evidence="6" type="ORF">JIV24_21705</name>
</gene>
<protein>
    <submittedName>
        <fullName evidence="6">T9SS type A sorting domain-containing protein</fullName>
    </submittedName>
</protein>
<feature type="chain" id="PRO_5045480455" evidence="3">
    <location>
        <begin position="23"/>
        <end position="206"/>
    </location>
</feature>
<evidence type="ECO:0000256" key="3">
    <source>
        <dbReference type="SAM" id="SignalP"/>
    </source>
</evidence>
<evidence type="ECO:0000256" key="1">
    <source>
        <dbReference type="ARBA" id="ARBA00022723"/>
    </source>
</evidence>
<dbReference type="InterPro" id="IPR052721">
    <property type="entry name" value="ET_Amicyanin"/>
</dbReference>
<dbReference type="Pfam" id="PF18962">
    <property type="entry name" value="Por_Secre_tail"/>
    <property type="match status" value="1"/>
</dbReference>
<dbReference type="Pfam" id="PF00127">
    <property type="entry name" value="Copper-bind"/>
    <property type="match status" value="1"/>
</dbReference>
<dbReference type="PANTHER" id="PTHR36507:SF1">
    <property type="entry name" value="BLL1555 PROTEIN"/>
    <property type="match status" value="1"/>
</dbReference>
<sequence length="206" mass="23133">MYTLINKIWSATIITVLFLVNANSQTNWNVTVSNFSFTPSSLTINQGDVVTWNNTLGTHNVNGMTATFPNNPASFGNTVQSSPWEYSFTFDIAGEYSYQCNPHSGSMQGTITVNTVTSITDNANNDDIRIYPMPVRNYLFIEFSDKKAKTYSGIQLFNMNGQIVFSQAIESNDNLRINIGHLEPSVYFYRLQNTNGYIDTGKILKK</sequence>
<dbReference type="Proteomes" id="UP000605676">
    <property type="component" value="Unassembled WGS sequence"/>
</dbReference>
<reference evidence="6 7" key="1">
    <citation type="submission" date="2021-01" db="EMBL/GenBank/DDBJ databases">
        <title>Carboxyliciviraga sp.nov., isolated from coastal sediments.</title>
        <authorList>
            <person name="Lu D."/>
            <person name="Zhang T."/>
        </authorList>
    </citation>
    <scope>NUCLEOTIDE SEQUENCE [LARGE SCALE GENOMIC DNA]</scope>
    <source>
        <strain evidence="6 7">N1Y132</strain>
    </source>
</reference>
<feature type="domain" description="Secretion system C-terminal sorting" evidence="5">
    <location>
        <begin position="130"/>
        <end position="197"/>
    </location>
</feature>
<dbReference type="InterPro" id="IPR000923">
    <property type="entry name" value="BlueCu_1"/>
</dbReference>
<name>A0ABS1HQM6_9BACT</name>
<keyword evidence="1" id="KW-0479">Metal-binding</keyword>
<keyword evidence="3" id="KW-0732">Signal</keyword>
<dbReference type="NCBIfam" id="TIGR04183">
    <property type="entry name" value="Por_Secre_tail"/>
    <property type="match status" value="1"/>
</dbReference>
<keyword evidence="2" id="KW-0186">Copper</keyword>
<evidence type="ECO:0000313" key="7">
    <source>
        <dbReference type="Proteomes" id="UP000605676"/>
    </source>
</evidence>
<evidence type="ECO:0000259" key="4">
    <source>
        <dbReference type="Pfam" id="PF00127"/>
    </source>
</evidence>
<keyword evidence="7" id="KW-1185">Reference proteome</keyword>
<evidence type="ECO:0000259" key="5">
    <source>
        <dbReference type="Pfam" id="PF18962"/>
    </source>
</evidence>
<dbReference type="RefSeq" id="WP_200467187.1">
    <property type="nucleotide sequence ID" value="NZ_JAENRR010000113.1"/>
</dbReference>
<dbReference type="InterPro" id="IPR026444">
    <property type="entry name" value="Secre_tail"/>
</dbReference>
<dbReference type="EMBL" id="JAENRR010000113">
    <property type="protein sequence ID" value="MBK3519970.1"/>
    <property type="molecule type" value="Genomic_DNA"/>
</dbReference>
<organism evidence="6 7">
    <name type="scientific">Carboxylicivirga marina</name>
    <dbReference type="NCBI Taxonomy" id="2800988"/>
    <lineage>
        <taxon>Bacteria</taxon>
        <taxon>Pseudomonadati</taxon>
        <taxon>Bacteroidota</taxon>
        <taxon>Bacteroidia</taxon>
        <taxon>Marinilabiliales</taxon>
        <taxon>Marinilabiliaceae</taxon>
        <taxon>Carboxylicivirga</taxon>
    </lineage>
</organism>
<dbReference type="Gene3D" id="2.60.40.420">
    <property type="entry name" value="Cupredoxins - blue copper proteins"/>
    <property type="match status" value="1"/>
</dbReference>
<accession>A0ABS1HQM6</accession>
<evidence type="ECO:0000256" key="2">
    <source>
        <dbReference type="ARBA" id="ARBA00023008"/>
    </source>
</evidence>
<dbReference type="PANTHER" id="PTHR36507">
    <property type="entry name" value="BLL1555 PROTEIN"/>
    <property type="match status" value="1"/>
</dbReference>
<feature type="domain" description="Blue (type 1) copper" evidence="4">
    <location>
        <begin position="30"/>
        <end position="114"/>
    </location>
</feature>
<dbReference type="SUPFAM" id="SSF49503">
    <property type="entry name" value="Cupredoxins"/>
    <property type="match status" value="1"/>
</dbReference>
<dbReference type="InterPro" id="IPR008972">
    <property type="entry name" value="Cupredoxin"/>
</dbReference>
<evidence type="ECO:0000313" key="6">
    <source>
        <dbReference type="EMBL" id="MBK3519970.1"/>
    </source>
</evidence>
<proteinExistence type="predicted"/>
<comment type="caution">
    <text evidence="6">The sequence shown here is derived from an EMBL/GenBank/DDBJ whole genome shotgun (WGS) entry which is preliminary data.</text>
</comment>